<organism evidence="8 9">
    <name type="scientific">Monodelphis domestica</name>
    <name type="common">Gray short-tailed opossum</name>
    <dbReference type="NCBI Taxonomy" id="13616"/>
    <lineage>
        <taxon>Eukaryota</taxon>
        <taxon>Metazoa</taxon>
        <taxon>Chordata</taxon>
        <taxon>Craniata</taxon>
        <taxon>Vertebrata</taxon>
        <taxon>Euteleostomi</taxon>
        <taxon>Mammalia</taxon>
        <taxon>Metatheria</taxon>
        <taxon>Didelphimorphia</taxon>
        <taxon>Didelphidae</taxon>
        <taxon>Monodelphis</taxon>
    </lineage>
</organism>
<name>A0A5F8HHB9_MONDO</name>
<dbReference type="InterPro" id="IPR002745">
    <property type="entry name" value="Ptrans_KptA/Tpt1"/>
</dbReference>
<dbReference type="AlphaFoldDB" id="A0A5F8HHB9"/>
<evidence type="ECO:0000313" key="9">
    <source>
        <dbReference type="Proteomes" id="UP000002280"/>
    </source>
</evidence>
<dbReference type="Pfam" id="PF01885">
    <property type="entry name" value="PTS_2-RNA"/>
    <property type="match status" value="1"/>
</dbReference>
<comment type="catalytic activity">
    <reaction evidence="6">
        <text>2'-phospho-[ligated tRNA] + NAD(+) = mature tRNA + ADP-alpha-D-ribose 1'',2''-cyclic phosphate + nicotinamide</text>
        <dbReference type="Rhea" id="RHEA:23324"/>
        <dbReference type="Rhea" id="RHEA-COMP:11106"/>
        <dbReference type="Rhea" id="RHEA-COMP:11107"/>
        <dbReference type="ChEBI" id="CHEBI:17154"/>
        <dbReference type="ChEBI" id="CHEBI:57540"/>
        <dbReference type="ChEBI" id="CHEBI:76596"/>
        <dbReference type="ChEBI" id="CHEBI:82883"/>
        <dbReference type="ChEBI" id="CHEBI:85027"/>
        <dbReference type="EC" id="2.7.1.160"/>
    </reaction>
</comment>
<dbReference type="Gene3D" id="3.20.170.30">
    <property type="match status" value="1"/>
</dbReference>
<dbReference type="Ensembl" id="ENSMODT00000054607.1">
    <property type="protein sequence ID" value="ENSMODP00000059480.1"/>
    <property type="gene ID" value="ENSMODG00000010226.4"/>
</dbReference>
<dbReference type="PANTHER" id="PTHR12684:SF2">
    <property type="entry name" value="TRNA 2'-PHOSPHOTRANSFERASE 1"/>
    <property type="match status" value="1"/>
</dbReference>
<dbReference type="PANTHER" id="PTHR12684">
    <property type="entry name" value="PUTATIVE PHOSPHOTRANSFERASE"/>
    <property type="match status" value="1"/>
</dbReference>
<sequence>MAQSGGRKMGQSEHCPAGHLLPTAGQPLVGPPAPGRCCCCCSLLAAPAKAAASGPHPAGAGSSPPPESGSGVLPPLIGSQDAQIRWAGRCGPGPTGSRGAPGMNPPAGQTPQPAGPRGRRTRGPPGQERDVRLSKALSYALRHGAVKMGLPMGSDGFVPLDALLQLPQFRGFSEEDVCRVVETNEKQRFALRPGAPRACACIRANQGHSLQLADLELTPLRTPQDLPPVLVHGTYRRHWPSIRQRGLSRRGRTHIHLSPGLPGEPHVLSGMRQNCEVAVFIDGPSALAEGILFFRSANGVILTPGDARGFLPPKYFKEALQLGSPSEYTSPELLFPS</sequence>
<dbReference type="OMA" id="HATWPKI"/>
<protein>
    <recommendedName>
        <fullName evidence="3">2'-phosphotransferase</fullName>
        <ecNumber evidence="3">2.7.1.160</ecNumber>
    </recommendedName>
</protein>
<dbReference type="Gene3D" id="1.10.10.970">
    <property type="entry name" value="RNA 2'-phosphotransferase, Tpt1/KptA family, N-terminal domain"/>
    <property type="match status" value="1"/>
</dbReference>
<evidence type="ECO:0000256" key="5">
    <source>
        <dbReference type="ARBA" id="ARBA00023027"/>
    </source>
</evidence>
<evidence type="ECO:0000256" key="6">
    <source>
        <dbReference type="ARBA" id="ARBA00047949"/>
    </source>
</evidence>
<dbReference type="SUPFAM" id="SSF56399">
    <property type="entry name" value="ADP-ribosylation"/>
    <property type="match status" value="1"/>
</dbReference>
<proteinExistence type="inferred from homology"/>
<evidence type="ECO:0000256" key="4">
    <source>
        <dbReference type="ARBA" id="ARBA00022679"/>
    </source>
</evidence>
<reference evidence="8" key="2">
    <citation type="submission" date="2025-08" db="UniProtKB">
        <authorList>
            <consortium name="Ensembl"/>
        </authorList>
    </citation>
    <scope>IDENTIFICATION</scope>
</reference>
<reference evidence="8" key="3">
    <citation type="submission" date="2025-09" db="UniProtKB">
        <authorList>
            <consortium name="Ensembl"/>
        </authorList>
    </citation>
    <scope>IDENTIFICATION</scope>
</reference>
<keyword evidence="9" id="KW-1185">Reference proteome</keyword>
<dbReference type="Bgee" id="ENSMODG00000010226">
    <property type="expression patterns" value="Expressed in blood and 17 other cell types or tissues"/>
</dbReference>
<dbReference type="GO" id="GO:0000215">
    <property type="term" value="F:tRNA 2'-phosphotransferase activity"/>
    <property type="evidence" value="ECO:0000318"/>
    <property type="project" value="GO_Central"/>
</dbReference>
<keyword evidence="5" id="KW-0520">NAD</keyword>
<keyword evidence="4" id="KW-0808">Transferase</keyword>
<dbReference type="GO" id="GO:0006388">
    <property type="term" value="P:tRNA splicing, via endonucleolytic cleavage and ligation"/>
    <property type="evidence" value="ECO:0000318"/>
    <property type="project" value="GO_Central"/>
</dbReference>
<dbReference type="FunCoup" id="A0A5F8HHB9">
    <property type="interactions" value="111"/>
</dbReference>
<dbReference type="Proteomes" id="UP000002280">
    <property type="component" value="Unplaced"/>
</dbReference>
<comment type="function">
    <text evidence="1">Catalyzes the last step of tRNA splicing, the transfer of the splice junction 2'-phosphate from ligated tRNA to NAD to produce ADP-ribose 1''-2'' cyclic phosphate.</text>
</comment>
<dbReference type="STRING" id="13616.ENSMODP00000059480"/>
<evidence type="ECO:0000256" key="2">
    <source>
        <dbReference type="ARBA" id="ARBA00009836"/>
    </source>
</evidence>
<accession>A0A5F8HHB9</accession>
<feature type="compositionally biased region" description="Low complexity" evidence="7">
    <location>
        <begin position="105"/>
        <end position="116"/>
    </location>
</feature>
<evidence type="ECO:0000256" key="7">
    <source>
        <dbReference type="SAM" id="MobiDB-lite"/>
    </source>
</evidence>
<feature type="compositionally biased region" description="Low complexity" evidence="7">
    <location>
        <begin position="51"/>
        <end position="76"/>
    </location>
</feature>
<dbReference type="InterPro" id="IPR042081">
    <property type="entry name" value="RNA_2'-PTrans_C"/>
</dbReference>
<evidence type="ECO:0000256" key="1">
    <source>
        <dbReference type="ARBA" id="ARBA00003343"/>
    </source>
</evidence>
<dbReference type="InterPro" id="IPR042080">
    <property type="entry name" value="RNA_2'-PTrans_N"/>
</dbReference>
<evidence type="ECO:0000256" key="3">
    <source>
        <dbReference type="ARBA" id="ARBA00012007"/>
    </source>
</evidence>
<dbReference type="GeneTree" id="ENSGT00390000002731"/>
<comment type="similarity">
    <text evidence="2">Belongs to the KptA/TPT1 family.</text>
</comment>
<feature type="region of interest" description="Disordered" evidence="7">
    <location>
        <begin position="51"/>
        <end position="129"/>
    </location>
</feature>
<evidence type="ECO:0000313" key="8">
    <source>
        <dbReference type="Ensembl" id="ENSMODP00000059480.1"/>
    </source>
</evidence>
<reference evidence="8" key="1">
    <citation type="journal article" date="2007" name="Nature">
        <title>Genome of the marsupial Monodelphis domestica reveals innovation in non-coding sequences.</title>
        <authorList>
            <person name="Mikkelsen T.S."/>
            <person name="Wakefield M.J."/>
            <person name="Aken B."/>
            <person name="Amemiya C.T."/>
            <person name="Chang J.L."/>
            <person name="Duke S."/>
            <person name="Garber M."/>
            <person name="Gentles A.J."/>
            <person name="Goodstadt L."/>
            <person name="Heger A."/>
            <person name="Jurka J."/>
            <person name="Kamal M."/>
            <person name="Mauceli E."/>
            <person name="Searle S.M."/>
            <person name="Sharpe T."/>
            <person name="Baker M.L."/>
            <person name="Batzer M.A."/>
            <person name="Benos P.V."/>
            <person name="Belov K."/>
            <person name="Clamp M."/>
            <person name="Cook A."/>
            <person name="Cuff J."/>
            <person name="Das R."/>
            <person name="Davidow L."/>
            <person name="Deakin J.E."/>
            <person name="Fazzari M.J."/>
            <person name="Glass J.L."/>
            <person name="Grabherr M."/>
            <person name="Greally J.M."/>
            <person name="Gu W."/>
            <person name="Hore T.A."/>
            <person name="Huttley G.A."/>
            <person name="Kleber M."/>
            <person name="Jirtle R.L."/>
            <person name="Koina E."/>
            <person name="Lee J.T."/>
            <person name="Mahony S."/>
            <person name="Marra M.A."/>
            <person name="Miller R.D."/>
            <person name="Nicholls R.D."/>
            <person name="Oda M."/>
            <person name="Papenfuss A.T."/>
            <person name="Parra Z.E."/>
            <person name="Pollock D.D."/>
            <person name="Ray D.A."/>
            <person name="Schein J.E."/>
            <person name="Speed T.P."/>
            <person name="Thompson K."/>
            <person name="VandeBerg J.L."/>
            <person name="Wade C.M."/>
            <person name="Walker J.A."/>
            <person name="Waters P.D."/>
            <person name="Webber C."/>
            <person name="Weidman J.R."/>
            <person name="Xie X."/>
            <person name="Zody M.C."/>
            <person name="Baldwin J."/>
            <person name="Abdouelleil A."/>
            <person name="Abdulkadir J."/>
            <person name="Abebe A."/>
            <person name="Abera B."/>
            <person name="Abreu J."/>
            <person name="Acer S.C."/>
            <person name="Aftuck L."/>
            <person name="Alexander A."/>
            <person name="An P."/>
            <person name="Anderson E."/>
            <person name="Anderson S."/>
            <person name="Arachi H."/>
            <person name="Azer M."/>
            <person name="Bachantsang P."/>
            <person name="Barry A."/>
            <person name="Bayul T."/>
            <person name="Berlin A."/>
            <person name="Bessette D."/>
            <person name="Bloom T."/>
            <person name="Bloom T."/>
            <person name="Boguslavskiy L."/>
            <person name="Bonnet C."/>
            <person name="Boukhgalter B."/>
            <person name="Bourzgui I."/>
            <person name="Brown A."/>
            <person name="Cahill P."/>
            <person name="Channer S."/>
            <person name="Cheshatsang Y."/>
            <person name="Chuda L."/>
            <person name="Citroen M."/>
            <person name="Collymore A."/>
            <person name="Cooke P."/>
            <person name="Costello M."/>
            <person name="D'Aco K."/>
            <person name="Daza R."/>
            <person name="De Haan G."/>
            <person name="DeGray S."/>
            <person name="DeMaso C."/>
            <person name="Dhargay N."/>
            <person name="Dooley K."/>
            <person name="Dooley E."/>
            <person name="Doricent M."/>
            <person name="Dorje P."/>
            <person name="Dorjee K."/>
            <person name="Dupes A."/>
            <person name="Elong R."/>
            <person name="Falk J."/>
            <person name="Farina A."/>
            <person name="Faro S."/>
            <person name="Ferguson D."/>
            <person name="Fisher S."/>
            <person name="Foley C.D."/>
            <person name="Franke A."/>
            <person name="Friedrich D."/>
            <person name="Gadbois L."/>
            <person name="Gearin G."/>
            <person name="Gearin C.R."/>
            <person name="Giannoukos G."/>
            <person name="Goode T."/>
            <person name="Graham J."/>
            <person name="Grandbois E."/>
            <person name="Grewal S."/>
            <person name="Gyaltsen K."/>
            <person name="Hafez N."/>
            <person name="Hagos B."/>
            <person name="Hall J."/>
            <person name="Henson C."/>
            <person name="Hollinger A."/>
            <person name="Honan T."/>
            <person name="Huard M.D."/>
            <person name="Hughes L."/>
            <person name="Hurhula B."/>
            <person name="Husby M.E."/>
            <person name="Kamat A."/>
            <person name="Kanga B."/>
            <person name="Kashin S."/>
            <person name="Khazanovich D."/>
            <person name="Kisner P."/>
            <person name="Lance K."/>
            <person name="Lara M."/>
            <person name="Lee W."/>
            <person name="Lennon N."/>
            <person name="Letendre F."/>
            <person name="LeVine R."/>
            <person name="Lipovsky A."/>
            <person name="Liu X."/>
            <person name="Liu J."/>
            <person name="Liu S."/>
            <person name="Lokyitsang T."/>
            <person name="Lokyitsang Y."/>
            <person name="Lubonja R."/>
            <person name="Lui A."/>
            <person name="MacDonald P."/>
            <person name="Magnisalis V."/>
            <person name="Maru K."/>
            <person name="Matthews C."/>
            <person name="McCusker W."/>
            <person name="McDonough S."/>
            <person name="Mehta T."/>
            <person name="Meldrim J."/>
            <person name="Meneus L."/>
            <person name="Mihai O."/>
            <person name="Mihalev A."/>
            <person name="Mihova T."/>
            <person name="Mittelman R."/>
            <person name="Mlenga V."/>
            <person name="Montmayeur A."/>
            <person name="Mulrain L."/>
            <person name="Navidi A."/>
            <person name="Naylor J."/>
            <person name="Negash T."/>
            <person name="Nguyen T."/>
            <person name="Nguyen N."/>
            <person name="Nicol R."/>
            <person name="Norbu C."/>
            <person name="Norbu N."/>
            <person name="Novod N."/>
            <person name="O'Neill B."/>
            <person name="Osman S."/>
            <person name="Markiewicz E."/>
            <person name="Oyono O.L."/>
            <person name="Patti C."/>
            <person name="Phunkhang P."/>
            <person name="Pierre F."/>
            <person name="Priest M."/>
            <person name="Raghuraman S."/>
            <person name="Rege F."/>
            <person name="Reyes R."/>
            <person name="Rise C."/>
            <person name="Rogov P."/>
            <person name="Ross K."/>
            <person name="Ryan E."/>
            <person name="Settipalli S."/>
            <person name="Shea T."/>
            <person name="Sherpa N."/>
            <person name="Shi L."/>
            <person name="Shih D."/>
            <person name="Sparrow T."/>
            <person name="Spaulding J."/>
            <person name="Stalker J."/>
            <person name="Stange-Thomann N."/>
            <person name="Stavropoulos S."/>
            <person name="Stone C."/>
            <person name="Strader C."/>
            <person name="Tesfaye S."/>
            <person name="Thomson T."/>
            <person name="Thoulutsang Y."/>
            <person name="Thoulutsang D."/>
            <person name="Topham K."/>
            <person name="Topping I."/>
            <person name="Tsamla T."/>
            <person name="Vassiliev H."/>
            <person name="Vo A."/>
            <person name="Wangchuk T."/>
            <person name="Wangdi T."/>
            <person name="Weiand M."/>
            <person name="Wilkinson J."/>
            <person name="Wilson A."/>
            <person name="Yadav S."/>
            <person name="Young G."/>
            <person name="Yu Q."/>
            <person name="Zembek L."/>
            <person name="Zhong D."/>
            <person name="Zimmer A."/>
            <person name="Zwirko Z."/>
            <person name="Jaffe D.B."/>
            <person name="Alvarez P."/>
            <person name="Brockman W."/>
            <person name="Butler J."/>
            <person name="Chin C."/>
            <person name="Gnerre S."/>
            <person name="MacCallum I."/>
            <person name="Graves J.A."/>
            <person name="Ponting C.P."/>
            <person name="Breen M."/>
            <person name="Samollow P.B."/>
            <person name="Lander E.S."/>
            <person name="Lindblad-Toh K."/>
        </authorList>
    </citation>
    <scope>NUCLEOTIDE SEQUENCE [LARGE SCALE GENOMIC DNA]</scope>
</reference>
<dbReference type="InParanoid" id="A0A5F8HHB9"/>
<dbReference type="EC" id="2.7.1.160" evidence="3"/>